<evidence type="ECO:0000256" key="8">
    <source>
        <dbReference type="ARBA" id="ARBA00023175"/>
    </source>
</evidence>
<comment type="caution">
    <text evidence="12">The sequence shown here is derived from an EMBL/GenBank/DDBJ whole genome shotgun (WGS) entry which is preliminary data.</text>
</comment>
<dbReference type="GO" id="GO:0007018">
    <property type="term" value="P:microtubule-based movement"/>
    <property type="evidence" value="ECO:0007669"/>
    <property type="project" value="TreeGrafter"/>
</dbReference>
<evidence type="ECO:0000256" key="7">
    <source>
        <dbReference type="ARBA" id="ARBA00023054"/>
    </source>
</evidence>
<evidence type="ECO:0000313" key="12">
    <source>
        <dbReference type="EMBL" id="TNJ37503.1"/>
    </source>
</evidence>
<accession>A0A5C4S1V7</accession>
<dbReference type="SUPFAM" id="SSF48452">
    <property type="entry name" value="TPR-like"/>
    <property type="match status" value="2"/>
</dbReference>
<keyword evidence="8" id="KW-0505">Motor protein</keyword>
<evidence type="ECO:0000313" key="13">
    <source>
        <dbReference type="Proteomes" id="UP000308271"/>
    </source>
</evidence>
<comment type="similarity">
    <text evidence="2">Belongs to the kinesin light chain family.</text>
</comment>
<keyword evidence="6 10" id="KW-0802">TPR repeat</keyword>
<feature type="repeat" description="TPR" evidence="10">
    <location>
        <begin position="289"/>
        <end position="322"/>
    </location>
</feature>
<dbReference type="AlphaFoldDB" id="A0A5C4S1V7"/>
<dbReference type="SMART" id="SM00028">
    <property type="entry name" value="TPR"/>
    <property type="match status" value="6"/>
</dbReference>
<dbReference type="Pfam" id="PF13374">
    <property type="entry name" value="TPR_10"/>
    <property type="match status" value="1"/>
</dbReference>
<evidence type="ECO:0000256" key="1">
    <source>
        <dbReference type="ARBA" id="ARBA00004245"/>
    </source>
</evidence>
<dbReference type="Proteomes" id="UP000308271">
    <property type="component" value="Unassembled WGS sequence"/>
</dbReference>
<dbReference type="InterPro" id="IPR019734">
    <property type="entry name" value="TPR_rpt"/>
</dbReference>
<keyword evidence="13" id="KW-1185">Reference proteome</keyword>
<keyword evidence="9" id="KW-0206">Cytoskeleton</keyword>
<dbReference type="GO" id="GO:0005737">
    <property type="term" value="C:cytoplasm"/>
    <property type="evidence" value="ECO:0007669"/>
    <property type="project" value="TreeGrafter"/>
</dbReference>
<dbReference type="PRINTS" id="PR00381">
    <property type="entry name" value="KINESINLIGHT"/>
</dbReference>
<dbReference type="OrthoDB" id="597008at2"/>
<sequence length="432" mass="48480">MRKPIKTGVLVGTITLMSAMTSALNAASTTTTAIHGNQNIVAGGNVTVYRGLSVKQLDEYRKLILRQDWEATKENPAFRKLVRAAHGGKDVEQLNAYSRAKFWEDLSNFLDKVVQAEIDLQKLWQQGNVGEELKAMIPKIEVARNDFNYDEVNRLLSEFRDKHMNLRQDLAKVDYLQGQNYELQINYTKAERYYSKAAAIEDENPFYLNAHAGILWKMGRYPEAELLLRQSLAIDEKALSPEHPNVAIRLNNLALLLSEQGNYDDAEPLCRRSVAIGEKALGPNHPDVATWLNNLALLLKTQGKYDEAEPLYRRALAIDEKALGPNHPGVASDLNNLASLLHDQGKYTDAEPLYRRALAIGEKTLGPNHPNVASSLNNLANLRYDQGKYDDVEPLIRRALAIDEKTLGPNHPTTIKIRNNLNALLEKKKAAK</sequence>
<evidence type="ECO:0000256" key="9">
    <source>
        <dbReference type="ARBA" id="ARBA00023212"/>
    </source>
</evidence>
<feature type="signal peptide" evidence="11">
    <location>
        <begin position="1"/>
        <end position="26"/>
    </location>
</feature>
<dbReference type="PANTHER" id="PTHR45783">
    <property type="entry name" value="KINESIN LIGHT CHAIN"/>
    <property type="match status" value="1"/>
</dbReference>
<dbReference type="GO" id="GO:0005874">
    <property type="term" value="C:microtubule"/>
    <property type="evidence" value="ECO:0007669"/>
    <property type="project" value="UniProtKB-KW"/>
</dbReference>
<evidence type="ECO:0000256" key="6">
    <source>
        <dbReference type="ARBA" id="ARBA00022803"/>
    </source>
</evidence>
<dbReference type="Pfam" id="PF13424">
    <property type="entry name" value="TPR_12"/>
    <property type="match status" value="2"/>
</dbReference>
<keyword evidence="7" id="KW-0175">Coiled coil</keyword>
<evidence type="ECO:0000256" key="2">
    <source>
        <dbReference type="ARBA" id="ARBA00009622"/>
    </source>
</evidence>
<dbReference type="InterPro" id="IPR011990">
    <property type="entry name" value="TPR-like_helical_dom_sf"/>
</dbReference>
<evidence type="ECO:0000256" key="4">
    <source>
        <dbReference type="ARBA" id="ARBA00022701"/>
    </source>
</evidence>
<dbReference type="PANTHER" id="PTHR45783:SF3">
    <property type="entry name" value="KINESIN LIGHT CHAIN"/>
    <property type="match status" value="1"/>
</dbReference>
<dbReference type="Gene3D" id="1.25.40.10">
    <property type="entry name" value="Tetratricopeptide repeat domain"/>
    <property type="match status" value="2"/>
</dbReference>
<keyword evidence="4" id="KW-0493">Microtubule</keyword>
<evidence type="ECO:0000256" key="3">
    <source>
        <dbReference type="ARBA" id="ARBA00022490"/>
    </source>
</evidence>
<keyword evidence="5" id="KW-0677">Repeat</keyword>
<dbReference type="EMBL" id="VDCH01000029">
    <property type="protein sequence ID" value="TNJ37503.1"/>
    <property type="molecule type" value="Genomic_DNA"/>
</dbReference>
<comment type="subcellular location">
    <subcellularLocation>
        <location evidence="1">Cytoplasm</location>
        <location evidence="1">Cytoskeleton</location>
    </subcellularLocation>
</comment>
<proteinExistence type="inferred from homology"/>
<evidence type="ECO:0000256" key="11">
    <source>
        <dbReference type="SAM" id="SignalP"/>
    </source>
</evidence>
<organism evidence="12 13">
    <name type="scientific">Chlorobaculum thiosulfatiphilum</name>
    <name type="common">Chlorobium limicola f.sp. thiosulfatophilum</name>
    <dbReference type="NCBI Taxonomy" id="115852"/>
    <lineage>
        <taxon>Bacteria</taxon>
        <taxon>Pseudomonadati</taxon>
        <taxon>Chlorobiota</taxon>
        <taxon>Chlorobiia</taxon>
        <taxon>Chlorobiales</taxon>
        <taxon>Chlorobiaceae</taxon>
        <taxon>Chlorobaculum</taxon>
    </lineage>
</organism>
<evidence type="ECO:0000256" key="10">
    <source>
        <dbReference type="PROSITE-ProRule" id="PRU00339"/>
    </source>
</evidence>
<dbReference type="InterPro" id="IPR002151">
    <property type="entry name" value="Kinesin_light"/>
</dbReference>
<keyword evidence="3" id="KW-0963">Cytoplasm</keyword>
<protein>
    <submittedName>
        <fullName evidence="12">Tetratricopeptide repeat protein</fullName>
    </submittedName>
</protein>
<gene>
    <name evidence="12" type="ORF">FGF66_10730</name>
</gene>
<dbReference type="GO" id="GO:0005871">
    <property type="term" value="C:kinesin complex"/>
    <property type="evidence" value="ECO:0007669"/>
    <property type="project" value="InterPro"/>
</dbReference>
<reference evidence="12 13" key="1">
    <citation type="submission" date="2019-05" db="EMBL/GenBank/DDBJ databases">
        <title>Draft Whole-Genome sequence of the green sulfur bacterium Chlorobaculum thiosulfatiphilum DSM 249.</title>
        <authorList>
            <person name="Meyer T.E."/>
            <person name="Kyndt J.A."/>
        </authorList>
    </citation>
    <scope>NUCLEOTIDE SEQUENCE [LARGE SCALE GENOMIC DNA]</scope>
    <source>
        <strain evidence="12 13">DSM 249</strain>
    </source>
</reference>
<name>A0A5C4S1V7_CHLTI</name>
<evidence type="ECO:0000256" key="5">
    <source>
        <dbReference type="ARBA" id="ARBA00022737"/>
    </source>
</evidence>
<keyword evidence="11" id="KW-0732">Signal</keyword>
<dbReference type="PROSITE" id="PS50005">
    <property type="entry name" value="TPR"/>
    <property type="match status" value="1"/>
</dbReference>
<feature type="chain" id="PRO_5022864372" evidence="11">
    <location>
        <begin position="27"/>
        <end position="432"/>
    </location>
</feature>
<dbReference type="GO" id="GO:0019894">
    <property type="term" value="F:kinesin binding"/>
    <property type="evidence" value="ECO:0007669"/>
    <property type="project" value="TreeGrafter"/>
</dbReference>